<evidence type="ECO:0000313" key="3">
    <source>
        <dbReference type="Proteomes" id="UP000641206"/>
    </source>
</evidence>
<sequence>MGKRKFVERLNLWDNAEEGILDLCLEGTEKEFKQMKEALERRGQRLKLKRTDTRNGKLAYQVFFPFDLNYPFFMTHFHINPRPIFFTHPNGSTRITKVNYPIKDSCVKKLLK</sequence>
<dbReference type="Proteomes" id="UP000641206">
    <property type="component" value="Unassembled WGS sequence"/>
</dbReference>
<proteinExistence type="predicted"/>
<feature type="domain" description="Glyoxalase-like" evidence="1">
    <location>
        <begin position="15"/>
        <end position="100"/>
    </location>
</feature>
<dbReference type="Pfam" id="PF13468">
    <property type="entry name" value="Glyoxalase_3"/>
    <property type="match status" value="1"/>
</dbReference>
<comment type="caution">
    <text evidence="2">The sequence shown here is derived from an EMBL/GenBank/DDBJ whole genome shotgun (WGS) entry which is preliminary data.</text>
</comment>
<dbReference type="RefSeq" id="WP_188733369.1">
    <property type="nucleotide sequence ID" value="NZ_BMLW01000002.1"/>
</dbReference>
<dbReference type="EMBL" id="BMLW01000002">
    <property type="protein sequence ID" value="GGP08675.1"/>
    <property type="molecule type" value="Genomic_DNA"/>
</dbReference>
<protein>
    <recommendedName>
        <fullName evidence="1">Glyoxalase-like domain-containing protein</fullName>
    </recommendedName>
</protein>
<organism evidence="2 3">
    <name type="scientific">Oceanobacillus neutriphilus</name>
    <dbReference type="NCBI Taxonomy" id="531815"/>
    <lineage>
        <taxon>Bacteria</taxon>
        <taxon>Bacillati</taxon>
        <taxon>Bacillota</taxon>
        <taxon>Bacilli</taxon>
        <taxon>Bacillales</taxon>
        <taxon>Bacillaceae</taxon>
        <taxon>Oceanobacillus</taxon>
    </lineage>
</organism>
<reference evidence="3" key="1">
    <citation type="journal article" date="2019" name="Int. J. Syst. Evol. Microbiol.">
        <title>The Global Catalogue of Microorganisms (GCM) 10K type strain sequencing project: providing services to taxonomists for standard genome sequencing and annotation.</title>
        <authorList>
            <consortium name="The Broad Institute Genomics Platform"/>
            <consortium name="The Broad Institute Genome Sequencing Center for Infectious Disease"/>
            <person name="Wu L."/>
            <person name="Ma J."/>
        </authorList>
    </citation>
    <scope>NUCLEOTIDE SEQUENCE [LARGE SCALE GENOMIC DNA]</scope>
    <source>
        <strain evidence="3">CGMCC 1.7693</strain>
    </source>
</reference>
<dbReference type="InterPro" id="IPR025870">
    <property type="entry name" value="Glyoxalase-like_dom"/>
</dbReference>
<name>A0ABQ2NPP5_9BACI</name>
<evidence type="ECO:0000313" key="2">
    <source>
        <dbReference type="EMBL" id="GGP08675.1"/>
    </source>
</evidence>
<accession>A0ABQ2NPP5</accession>
<evidence type="ECO:0000259" key="1">
    <source>
        <dbReference type="Pfam" id="PF13468"/>
    </source>
</evidence>
<gene>
    <name evidence="2" type="ORF">GCM10011346_09660</name>
</gene>
<keyword evidence="3" id="KW-1185">Reference proteome</keyword>